<dbReference type="AlphaFoldDB" id="A0A1X2IX23"/>
<sequence length="177" mass="19888">MSTSRTELTVNGLEISVYGLTEYKKLNEGSPAAVMFAMHGRTNNKTQMEAVSQVLCSLNGRKGGQQLQRHLLVVTFDHLNHGSRLVDKTRNLGWTKGKNNNPTNGIDQWSMMSAAAQTVSALIDVLEYYLFGPHQQPVEVWGCLGFSMGAHASYITAANGMLFYIYVYIYIIYRFFY</sequence>
<organism evidence="2 3">
    <name type="scientific">Absidia repens</name>
    <dbReference type="NCBI Taxonomy" id="90262"/>
    <lineage>
        <taxon>Eukaryota</taxon>
        <taxon>Fungi</taxon>
        <taxon>Fungi incertae sedis</taxon>
        <taxon>Mucoromycota</taxon>
        <taxon>Mucoromycotina</taxon>
        <taxon>Mucoromycetes</taxon>
        <taxon>Mucorales</taxon>
        <taxon>Cunninghamellaceae</taxon>
        <taxon>Absidia</taxon>
    </lineage>
</organism>
<keyword evidence="3" id="KW-1185">Reference proteome</keyword>
<dbReference type="Proteomes" id="UP000193560">
    <property type="component" value="Unassembled WGS sequence"/>
</dbReference>
<feature type="transmembrane region" description="Helical" evidence="1">
    <location>
        <begin position="154"/>
        <end position="176"/>
    </location>
</feature>
<accession>A0A1X2IX23</accession>
<name>A0A1X2IX23_9FUNG</name>
<keyword evidence="1" id="KW-1133">Transmembrane helix</keyword>
<dbReference type="InterPro" id="IPR029058">
    <property type="entry name" value="AB_hydrolase_fold"/>
</dbReference>
<evidence type="ECO:0000313" key="3">
    <source>
        <dbReference type="Proteomes" id="UP000193560"/>
    </source>
</evidence>
<evidence type="ECO:0000313" key="2">
    <source>
        <dbReference type="EMBL" id="ORZ23594.1"/>
    </source>
</evidence>
<dbReference type="OrthoDB" id="2152248at2759"/>
<reference evidence="2 3" key="1">
    <citation type="submission" date="2016-07" db="EMBL/GenBank/DDBJ databases">
        <title>Pervasive Adenine N6-methylation of Active Genes in Fungi.</title>
        <authorList>
            <consortium name="DOE Joint Genome Institute"/>
            <person name="Mondo S.J."/>
            <person name="Dannebaum R.O."/>
            <person name="Kuo R.C."/>
            <person name="Labutti K."/>
            <person name="Haridas S."/>
            <person name="Kuo A."/>
            <person name="Salamov A."/>
            <person name="Ahrendt S.R."/>
            <person name="Lipzen A."/>
            <person name="Sullivan W."/>
            <person name="Andreopoulos W.B."/>
            <person name="Clum A."/>
            <person name="Lindquist E."/>
            <person name="Daum C."/>
            <person name="Ramamoorthy G.K."/>
            <person name="Gryganskyi A."/>
            <person name="Culley D."/>
            <person name="Magnuson J.K."/>
            <person name="James T.Y."/>
            <person name="O'Malley M.A."/>
            <person name="Stajich J.E."/>
            <person name="Spatafora J.W."/>
            <person name="Visel A."/>
            <person name="Grigoriev I.V."/>
        </authorList>
    </citation>
    <scope>NUCLEOTIDE SEQUENCE [LARGE SCALE GENOMIC DNA]</scope>
    <source>
        <strain evidence="2 3">NRRL 1336</strain>
    </source>
</reference>
<dbReference type="SUPFAM" id="SSF53474">
    <property type="entry name" value="alpha/beta-Hydrolases"/>
    <property type="match status" value="1"/>
</dbReference>
<keyword evidence="1" id="KW-0472">Membrane</keyword>
<protein>
    <recommendedName>
        <fullName evidence="4">Alpha/Beta hydrolase protein</fullName>
    </recommendedName>
</protein>
<comment type="caution">
    <text evidence="2">The sequence shown here is derived from an EMBL/GenBank/DDBJ whole genome shotgun (WGS) entry which is preliminary data.</text>
</comment>
<keyword evidence="1" id="KW-0812">Transmembrane</keyword>
<gene>
    <name evidence="2" type="ORF">BCR42DRAFT_318327</name>
</gene>
<dbReference type="EMBL" id="MCGE01000003">
    <property type="protein sequence ID" value="ORZ23594.1"/>
    <property type="molecule type" value="Genomic_DNA"/>
</dbReference>
<proteinExistence type="predicted"/>
<evidence type="ECO:0008006" key="4">
    <source>
        <dbReference type="Google" id="ProtNLM"/>
    </source>
</evidence>
<evidence type="ECO:0000256" key="1">
    <source>
        <dbReference type="SAM" id="Phobius"/>
    </source>
</evidence>
<dbReference type="Gene3D" id="3.40.50.1820">
    <property type="entry name" value="alpha/beta hydrolase"/>
    <property type="match status" value="1"/>
</dbReference>
<dbReference type="STRING" id="90262.A0A1X2IX23"/>